<evidence type="ECO:0000313" key="9">
    <source>
        <dbReference type="EMBL" id="RRT62944.1"/>
    </source>
</evidence>
<comment type="subcellular location">
    <subcellularLocation>
        <location evidence="2">Chromosome</location>
    </subcellularLocation>
    <subcellularLocation>
        <location evidence="1">Nucleus</location>
    </subcellularLocation>
</comment>
<evidence type="ECO:0000256" key="7">
    <source>
        <dbReference type="ARBA" id="ARBA00023269"/>
    </source>
</evidence>
<evidence type="ECO:0000256" key="3">
    <source>
        <dbReference type="ARBA" id="ARBA00006564"/>
    </source>
</evidence>
<dbReference type="GO" id="GO:0005634">
    <property type="term" value="C:nucleus"/>
    <property type="evidence" value="ECO:0007669"/>
    <property type="project" value="UniProtKB-SubCell"/>
</dbReference>
<protein>
    <recommendedName>
        <fullName evidence="11">Histone H4</fullName>
    </recommendedName>
</protein>
<reference evidence="9 10" key="1">
    <citation type="journal article" date="2014" name="Agronomy (Basel)">
        <title>A Draft Genome Sequence for Ensete ventricosum, the Drought-Tolerant Tree Against Hunger.</title>
        <authorList>
            <person name="Harrison J."/>
            <person name="Moore K.A."/>
            <person name="Paszkiewicz K."/>
            <person name="Jones T."/>
            <person name="Grant M."/>
            <person name="Ambacheew D."/>
            <person name="Muzemil S."/>
            <person name="Studholme D.J."/>
        </authorList>
    </citation>
    <scope>NUCLEOTIDE SEQUENCE [LARGE SCALE GENOMIC DNA]</scope>
</reference>
<keyword evidence="4" id="KW-0158">Chromosome</keyword>
<feature type="compositionally biased region" description="Low complexity" evidence="8">
    <location>
        <begin position="24"/>
        <end position="35"/>
    </location>
</feature>
<proteinExistence type="inferred from homology"/>
<dbReference type="InterPro" id="IPR009072">
    <property type="entry name" value="Histone-fold"/>
</dbReference>
<comment type="similarity">
    <text evidence="3">Belongs to the histone H4 family.</text>
</comment>
<keyword evidence="7" id="KW-0544">Nucleosome core</keyword>
<sequence>MAGPQGFAQGRGEAPLRGAPAITSGASRSRRSGASAASETCRLHKIFLAYVVCDDVPYTDRPRRKTVTTMDVVRALKRQGKTLYGFGG</sequence>
<dbReference type="Proteomes" id="UP000287651">
    <property type="component" value="Unassembled WGS sequence"/>
</dbReference>
<organism evidence="9 10">
    <name type="scientific">Ensete ventricosum</name>
    <name type="common">Abyssinian banana</name>
    <name type="synonym">Musa ensete</name>
    <dbReference type="NCBI Taxonomy" id="4639"/>
    <lineage>
        <taxon>Eukaryota</taxon>
        <taxon>Viridiplantae</taxon>
        <taxon>Streptophyta</taxon>
        <taxon>Embryophyta</taxon>
        <taxon>Tracheophyta</taxon>
        <taxon>Spermatophyta</taxon>
        <taxon>Magnoliopsida</taxon>
        <taxon>Liliopsida</taxon>
        <taxon>Zingiberales</taxon>
        <taxon>Musaceae</taxon>
        <taxon>Ensete</taxon>
    </lineage>
</organism>
<dbReference type="GO" id="GO:0030527">
    <property type="term" value="F:structural constituent of chromatin"/>
    <property type="evidence" value="ECO:0007669"/>
    <property type="project" value="InterPro"/>
</dbReference>
<dbReference type="PANTHER" id="PTHR10484">
    <property type="entry name" value="HISTONE H4"/>
    <property type="match status" value="1"/>
</dbReference>
<dbReference type="EMBL" id="AMZH03006787">
    <property type="protein sequence ID" value="RRT62944.1"/>
    <property type="molecule type" value="Genomic_DNA"/>
</dbReference>
<evidence type="ECO:0000313" key="10">
    <source>
        <dbReference type="Proteomes" id="UP000287651"/>
    </source>
</evidence>
<evidence type="ECO:0000256" key="6">
    <source>
        <dbReference type="ARBA" id="ARBA00023242"/>
    </source>
</evidence>
<dbReference type="GO" id="GO:0046982">
    <property type="term" value="F:protein heterodimerization activity"/>
    <property type="evidence" value="ECO:0007669"/>
    <property type="project" value="InterPro"/>
</dbReference>
<evidence type="ECO:0000256" key="8">
    <source>
        <dbReference type="SAM" id="MobiDB-lite"/>
    </source>
</evidence>
<dbReference type="GO" id="GO:0003677">
    <property type="term" value="F:DNA binding"/>
    <property type="evidence" value="ECO:0007669"/>
    <property type="project" value="UniProtKB-KW"/>
</dbReference>
<evidence type="ECO:0000256" key="1">
    <source>
        <dbReference type="ARBA" id="ARBA00004123"/>
    </source>
</evidence>
<evidence type="ECO:0008006" key="11">
    <source>
        <dbReference type="Google" id="ProtNLM"/>
    </source>
</evidence>
<keyword evidence="6" id="KW-0539">Nucleus</keyword>
<accession>A0A426ZG54</accession>
<name>A0A426ZG54_ENSVE</name>
<dbReference type="GO" id="GO:0000786">
    <property type="term" value="C:nucleosome"/>
    <property type="evidence" value="ECO:0007669"/>
    <property type="project" value="UniProtKB-KW"/>
</dbReference>
<keyword evidence="5" id="KW-0238">DNA-binding</keyword>
<dbReference type="Gene3D" id="1.10.20.10">
    <property type="entry name" value="Histone, subunit A"/>
    <property type="match status" value="1"/>
</dbReference>
<dbReference type="SUPFAM" id="SSF47113">
    <property type="entry name" value="Histone-fold"/>
    <property type="match status" value="1"/>
</dbReference>
<evidence type="ECO:0000256" key="5">
    <source>
        <dbReference type="ARBA" id="ARBA00023125"/>
    </source>
</evidence>
<dbReference type="InterPro" id="IPR001951">
    <property type="entry name" value="Histone_H4"/>
</dbReference>
<dbReference type="AlphaFoldDB" id="A0A426ZG54"/>
<evidence type="ECO:0000256" key="4">
    <source>
        <dbReference type="ARBA" id="ARBA00022454"/>
    </source>
</evidence>
<gene>
    <name evidence="9" type="ORF">B296_00004107</name>
</gene>
<feature type="region of interest" description="Disordered" evidence="8">
    <location>
        <begin position="1"/>
        <end position="35"/>
    </location>
</feature>
<evidence type="ECO:0000256" key="2">
    <source>
        <dbReference type="ARBA" id="ARBA00004286"/>
    </source>
</evidence>
<comment type="caution">
    <text evidence="9">The sequence shown here is derived from an EMBL/GenBank/DDBJ whole genome shotgun (WGS) entry which is preliminary data.</text>
</comment>